<dbReference type="AlphaFoldDB" id="A0A836GEB7"/>
<feature type="domain" description="C2" evidence="3">
    <location>
        <begin position="1"/>
        <end position="100"/>
    </location>
</feature>
<dbReference type="PROSITE" id="PS50004">
    <property type="entry name" value="C2"/>
    <property type="match status" value="1"/>
</dbReference>
<evidence type="ECO:0000259" key="3">
    <source>
        <dbReference type="PROSITE" id="PS50004"/>
    </source>
</evidence>
<dbReference type="InterPro" id="IPR000008">
    <property type="entry name" value="C2_dom"/>
</dbReference>
<dbReference type="KEGG" id="lenr:94169874"/>
<evidence type="ECO:0000313" key="5">
    <source>
        <dbReference type="Proteomes" id="UP000674179"/>
    </source>
</evidence>
<dbReference type="Pfam" id="PF00168">
    <property type="entry name" value="C2"/>
    <property type="match status" value="1"/>
</dbReference>
<evidence type="ECO:0000313" key="4">
    <source>
        <dbReference type="EMBL" id="KAG5471944.1"/>
    </source>
</evidence>
<reference evidence="4 5" key="1">
    <citation type="submission" date="2021-02" db="EMBL/GenBank/DDBJ databases">
        <title>Leishmania (Mundinia) enrietti genome sequencing and assembly.</title>
        <authorList>
            <person name="Almutairi H."/>
            <person name="Gatherer D."/>
        </authorList>
    </citation>
    <scope>NUCLEOTIDE SEQUENCE [LARGE SCALE GENOMIC DNA]</scope>
    <source>
        <strain evidence="4">CUR178</strain>
    </source>
</reference>
<keyword evidence="2" id="KW-0106">Calcium</keyword>
<comment type="caution">
    <text evidence="4">The sequence shown here is derived from an EMBL/GenBank/DDBJ whole genome shotgun (WGS) entry which is preliminary data.</text>
</comment>
<dbReference type="SUPFAM" id="SSF49562">
    <property type="entry name" value="C2 domain (Calcium/lipid-binding domain, CaLB)"/>
    <property type="match status" value="1"/>
</dbReference>
<dbReference type="PANTHER" id="PTHR45911">
    <property type="entry name" value="C2 DOMAIN-CONTAINING PROTEIN"/>
    <property type="match status" value="1"/>
</dbReference>
<accession>A0A836GEB7</accession>
<dbReference type="PANTHER" id="PTHR45911:SF4">
    <property type="entry name" value="MULTIPLE C2 AND TRANSMEMBRANE DOMAIN-CONTAINING PROTEIN"/>
    <property type="match status" value="1"/>
</dbReference>
<dbReference type="InterPro" id="IPR035892">
    <property type="entry name" value="C2_domain_sf"/>
</dbReference>
<dbReference type="GeneID" id="94169874"/>
<dbReference type="SMART" id="SM00239">
    <property type="entry name" value="C2"/>
    <property type="match status" value="1"/>
</dbReference>
<dbReference type="EMBL" id="JAFHKP010000031">
    <property type="protein sequence ID" value="KAG5471944.1"/>
    <property type="molecule type" value="Genomic_DNA"/>
</dbReference>
<dbReference type="Proteomes" id="UP000674179">
    <property type="component" value="Chromosome 31"/>
</dbReference>
<protein>
    <recommendedName>
        <fullName evidence="3">C2 domain-containing protein</fullName>
    </recommendedName>
</protein>
<gene>
    <name evidence="4" type="ORF">CUR178_02609</name>
</gene>
<organism evidence="4 5">
    <name type="scientific">Leishmania enriettii</name>
    <dbReference type="NCBI Taxonomy" id="5663"/>
    <lineage>
        <taxon>Eukaryota</taxon>
        <taxon>Discoba</taxon>
        <taxon>Euglenozoa</taxon>
        <taxon>Kinetoplastea</taxon>
        <taxon>Metakinetoplastina</taxon>
        <taxon>Trypanosomatida</taxon>
        <taxon>Trypanosomatidae</taxon>
        <taxon>Leishmaniinae</taxon>
        <taxon>Leishmania</taxon>
    </lineage>
</organism>
<dbReference type="OrthoDB" id="270970at2759"/>
<dbReference type="GO" id="GO:0016020">
    <property type="term" value="C:membrane"/>
    <property type="evidence" value="ECO:0007669"/>
    <property type="project" value="TreeGrafter"/>
</dbReference>
<proteinExistence type="predicted"/>
<dbReference type="RefSeq" id="XP_067690467.1">
    <property type="nucleotide sequence ID" value="XM_067834364.1"/>
</dbReference>
<evidence type="ECO:0000256" key="2">
    <source>
        <dbReference type="ARBA" id="ARBA00022837"/>
    </source>
</evidence>
<dbReference type="Gene3D" id="2.60.40.150">
    <property type="entry name" value="C2 domain"/>
    <property type="match status" value="1"/>
</dbReference>
<dbReference type="CDD" id="cd00030">
    <property type="entry name" value="C2"/>
    <property type="match status" value="1"/>
</dbReference>
<sequence>MGKIEVTVCAARNLHNQQLVDLPDPFVRIGLGEKKYKTRVAKNSLNPEWNETFRFEVADEVSAQVRLEVWSKCTHSDDLMGYYNLSLGGLTKGIVKDKWYILENSKTEAELRVRVLAVDFGATPKPEEQWMVTEDIRRDPAKRALEDGTWRPGQKTALPLSGPPQLQQQQVYALPAPVPPQLQAQQVQPQPELLGIQYIAAPPLSGPPQLQQQQVYALPAPVPPQLQAQQVQPQPEVLGVQYVAAPPQQVPYVLQPQVQYLQQPQAPYIAQQQPVIYVQQQQPQGYYQPCPPPHPLGYYPAYHPPPPQNGYYEQASLLSHQGYYAQPPPQGYAPQPPY</sequence>
<dbReference type="GO" id="GO:0005509">
    <property type="term" value="F:calcium ion binding"/>
    <property type="evidence" value="ECO:0007669"/>
    <property type="project" value="TreeGrafter"/>
</dbReference>
<evidence type="ECO:0000256" key="1">
    <source>
        <dbReference type="ARBA" id="ARBA00022723"/>
    </source>
</evidence>
<name>A0A836GEB7_LEIEN</name>
<keyword evidence="1" id="KW-0479">Metal-binding</keyword>
<keyword evidence="5" id="KW-1185">Reference proteome</keyword>